<comment type="subcellular location">
    <subcellularLocation>
        <location evidence="1">Membrane</location>
        <topology evidence="1">Multi-pass membrane protein</topology>
    </subcellularLocation>
</comment>
<evidence type="ECO:0000313" key="4">
    <source>
        <dbReference type="Proteomes" id="UP000030645"/>
    </source>
</evidence>
<reference evidence="4" key="1">
    <citation type="submission" date="2013-01" db="EMBL/GenBank/DDBJ databases">
        <title>Draft Genome Sequence of a Mulberry Tree, Morus notabilis C.K. Schneid.</title>
        <authorList>
            <person name="He N."/>
            <person name="Zhao S."/>
        </authorList>
    </citation>
    <scope>NUCLEOTIDE SEQUENCE</scope>
</reference>
<name>W9RNT8_9ROSA</name>
<dbReference type="PANTHER" id="PTHR12300:SF117">
    <property type="entry name" value="LP05237P-RELATED"/>
    <property type="match status" value="1"/>
</dbReference>
<accession>W9RNT8</accession>
<gene>
    <name evidence="3" type="ORF">L484_016039</name>
</gene>
<dbReference type="AlphaFoldDB" id="W9RNT8"/>
<evidence type="ECO:0000256" key="2">
    <source>
        <dbReference type="SAM" id="MobiDB-lite"/>
    </source>
</evidence>
<dbReference type="Proteomes" id="UP000030645">
    <property type="component" value="Unassembled WGS sequence"/>
</dbReference>
<feature type="compositionally biased region" description="Low complexity" evidence="2">
    <location>
        <begin position="209"/>
        <end position="247"/>
    </location>
</feature>
<dbReference type="EMBL" id="KE345314">
    <property type="protein sequence ID" value="EXC00973.1"/>
    <property type="molecule type" value="Genomic_DNA"/>
</dbReference>
<dbReference type="eggNOG" id="KOG1726">
    <property type="taxonomic scope" value="Eukaryota"/>
</dbReference>
<comment type="similarity">
    <text evidence="1">Belongs to the DP1 family.</text>
</comment>
<protein>
    <recommendedName>
        <fullName evidence="1">HVA22-like protein</fullName>
    </recommendedName>
</protein>
<dbReference type="KEGG" id="mnt:21399111"/>
<proteinExistence type="inferred from homology"/>
<feature type="compositionally biased region" description="Low complexity" evidence="2">
    <location>
        <begin position="185"/>
        <end position="198"/>
    </location>
</feature>
<dbReference type="Pfam" id="PF03134">
    <property type="entry name" value="TB2_DP1_HVA22"/>
    <property type="match status" value="1"/>
</dbReference>
<feature type="compositionally biased region" description="Basic and acidic residues" evidence="2">
    <location>
        <begin position="317"/>
        <end position="329"/>
    </location>
</feature>
<evidence type="ECO:0000256" key="1">
    <source>
        <dbReference type="RuleBase" id="RU362006"/>
    </source>
</evidence>
<dbReference type="GO" id="GO:0016020">
    <property type="term" value="C:membrane"/>
    <property type="evidence" value="ECO:0007669"/>
    <property type="project" value="UniProtKB-SubCell"/>
</dbReference>
<dbReference type="OrthoDB" id="434647at2759"/>
<sequence>MIGSFITRGLVMVLGYAYPAYECYKTVEKNKPEIEQLLFWCQYWILVAFLTVCERVGDAFISWVPMYCEVKLLFFIYLWHPRMKGTTYVYDSFFRPYLAKHENDIDRNLVELRTRAGDIAVLYWQRAASYGQTRVFDILQYVAAQSTPRPRPPAQQQGGRARQPPPRQNSAPNHQPATAPPSQPEEPSSPTSSTSSSQYQKEIAEELASQEAPKAATQAASSSTQNQAAAPNTKNQAAAPNTKNQTAGPNGKNQTVDPNAKSKAADPNTKTKATASNAQKTTAAPEKSIQSVQSAPAELEPMQLEAGASSSETENGDPPKETVMEDAIRLTRGRLRKNRSTEAR</sequence>
<evidence type="ECO:0000313" key="3">
    <source>
        <dbReference type="EMBL" id="EXC00973.1"/>
    </source>
</evidence>
<dbReference type="PANTHER" id="PTHR12300">
    <property type="entry name" value="HVA22-LIKE PROTEINS"/>
    <property type="match status" value="1"/>
</dbReference>
<dbReference type="InterPro" id="IPR004345">
    <property type="entry name" value="TB2_DP1_HVA22"/>
</dbReference>
<organism evidence="3 4">
    <name type="scientific">Morus notabilis</name>
    <dbReference type="NCBI Taxonomy" id="981085"/>
    <lineage>
        <taxon>Eukaryota</taxon>
        <taxon>Viridiplantae</taxon>
        <taxon>Streptophyta</taxon>
        <taxon>Embryophyta</taxon>
        <taxon>Tracheophyta</taxon>
        <taxon>Spermatophyta</taxon>
        <taxon>Magnoliopsida</taxon>
        <taxon>eudicotyledons</taxon>
        <taxon>Gunneridae</taxon>
        <taxon>Pentapetalae</taxon>
        <taxon>rosids</taxon>
        <taxon>fabids</taxon>
        <taxon>Rosales</taxon>
        <taxon>Moraceae</taxon>
        <taxon>Moreae</taxon>
        <taxon>Morus</taxon>
    </lineage>
</organism>
<feature type="compositionally biased region" description="Polar residues" evidence="2">
    <location>
        <begin position="268"/>
        <end position="294"/>
    </location>
</feature>
<feature type="region of interest" description="Disordered" evidence="2">
    <location>
        <begin position="146"/>
        <end position="344"/>
    </location>
</feature>
<keyword evidence="4" id="KW-1185">Reference proteome</keyword>